<feature type="region of interest" description="Disordered" evidence="1">
    <location>
        <begin position="166"/>
        <end position="194"/>
    </location>
</feature>
<feature type="compositionally biased region" description="Basic and acidic residues" evidence="1">
    <location>
        <begin position="34"/>
        <end position="43"/>
    </location>
</feature>
<feature type="region of interest" description="Disordered" evidence="1">
    <location>
        <begin position="34"/>
        <end position="114"/>
    </location>
</feature>
<proteinExistence type="predicted"/>
<evidence type="ECO:0000256" key="1">
    <source>
        <dbReference type="SAM" id="MobiDB-lite"/>
    </source>
</evidence>
<keyword evidence="3" id="KW-1185">Reference proteome</keyword>
<feature type="compositionally biased region" description="Basic and acidic residues" evidence="1">
    <location>
        <begin position="81"/>
        <end position="101"/>
    </location>
</feature>
<feature type="compositionally biased region" description="Basic residues" evidence="1">
    <location>
        <begin position="102"/>
        <end position="112"/>
    </location>
</feature>
<evidence type="ECO:0000313" key="2">
    <source>
        <dbReference type="EMBL" id="CAK0855305.1"/>
    </source>
</evidence>
<evidence type="ECO:0000313" key="3">
    <source>
        <dbReference type="Proteomes" id="UP001189429"/>
    </source>
</evidence>
<name>A0ABN9U963_9DINO</name>
<feature type="compositionally biased region" description="Polar residues" evidence="1">
    <location>
        <begin position="185"/>
        <end position="194"/>
    </location>
</feature>
<organism evidence="2 3">
    <name type="scientific">Prorocentrum cordatum</name>
    <dbReference type="NCBI Taxonomy" id="2364126"/>
    <lineage>
        <taxon>Eukaryota</taxon>
        <taxon>Sar</taxon>
        <taxon>Alveolata</taxon>
        <taxon>Dinophyceae</taxon>
        <taxon>Prorocentrales</taxon>
        <taxon>Prorocentraceae</taxon>
        <taxon>Prorocentrum</taxon>
    </lineage>
</organism>
<protein>
    <recommendedName>
        <fullName evidence="4">Ribosome biogenesis protein NOP53</fullName>
    </recommendedName>
</protein>
<accession>A0ABN9U963</accession>
<reference evidence="2" key="1">
    <citation type="submission" date="2023-10" db="EMBL/GenBank/DDBJ databases">
        <authorList>
            <person name="Chen Y."/>
            <person name="Shah S."/>
            <person name="Dougan E. K."/>
            <person name="Thang M."/>
            <person name="Chan C."/>
        </authorList>
    </citation>
    <scope>NUCLEOTIDE SEQUENCE [LARGE SCALE GENOMIC DNA]</scope>
</reference>
<feature type="compositionally biased region" description="Basic and acidic residues" evidence="1">
    <location>
        <begin position="51"/>
        <end position="63"/>
    </location>
</feature>
<gene>
    <name evidence="2" type="ORF">PCOR1329_LOCUS46084</name>
</gene>
<dbReference type="Proteomes" id="UP001189429">
    <property type="component" value="Unassembled WGS sequence"/>
</dbReference>
<comment type="caution">
    <text evidence="2">The sequence shown here is derived from an EMBL/GenBank/DDBJ whole genome shotgun (WGS) entry which is preliminary data.</text>
</comment>
<sequence>MDPQSAMLKLFILPPRSCSGLRARAAARQEEKRLKRALREAEGGRAGGFNDRQDLQVDRKPPPEEDDCEYDDFGRRKKRRPESQKRVCTDPSVRRAMEKLRQKTSRGGRSRPSRVVEALPLALPVAQQGRTGRTPSRARRATCVGACRAPAAPPAACMLVEPVACRRGPPWNHGRPDPAVPPQGRAQSSVADRG</sequence>
<evidence type="ECO:0008006" key="4">
    <source>
        <dbReference type="Google" id="ProtNLM"/>
    </source>
</evidence>
<dbReference type="EMBL" id="CAUYUJ010015538">
    <property type="protein sequence ID" value="CAK0855305.1"/>
    <property type="molecule type" value="Genomic_DNA"/>
</dbReference>